<evidence type="ECO:0000256" key="1">
    <source>
        <dbReference type="SAM" id="MobiDB-lite"/>
    </source>
</evidence>
<reference evidence="2 3" key="5">
    <citation type="journal article" date="2011" name="ISME J.">
        <title>Dual transcriptional profiling of a bacterial/fungal confrontation: Collimonas fungivorans versus Aspergillus niger.</title>
        <authorList>
            <person name="Mela F."/>
            <person name="Fritsche K."/>
            <person name="de Boer W."/>
            <person name="van Veen J.A."/>
            <person name="de Graaff L.H."/>
            <person name="van den Berg M."/>
            <person name="Leveau J.H."/>
        </authorList>
    </citation>
    <scope>NUCLEOTIDE SEQUENCE [LARGE SCALE GENOMIC DNA]</scope>
    <source>
        <strain evidence="2 3">Ter331</strain>
    </source>
</reference>
<dbReference type="STRING" id="1005048.CFU_0119"/>
<gene>
    <name evidence="2" type="ordered locus">CFU_0119</name>
</gene>
<dbReference type="AlphaFoldDB" id="G0AG66"/>
<evidence type="ECO:0008006" key="4">
    <source>
        <dbReference type="Google" id="ProtNLM"/>
    </source>
</evidence>
<reference evidence="2 3" key="3">
    <citation type="journal article" date="2008" name="FEMS Microbiol. Ecol.">
        <title>Identification and characterization of genes underlying chitinolysis in Collimonas fungivorans Ter331.</title>
        <authorList>
            <person name="Fritsche K."/>
            <person name="de Boer W."/>
            <person name="Gerards S."/>
            <person name="van den Berg M."/>
            <person name="van Veen J.A."/>
            <person name="Leveau J.H."/>
        </authorList>
    </citation>
    <scope>NUCLEOTIDE SEQUENCE [LARGE SCALE GENOMIC DNA]</scope>
    <source>
        <strain evidence="2 3">Ter331</strain>
    </source>
</reference>
<reference evidence="2 3" key="4">
    <citation type="journal article" date="2010" name="Environ. Microbiol.">
        <title>The bacterial genus Collimonas: mycophagy, weathering and other adaptive solutions to life in oligotrophic soil environments.</title>
        <authorList>
            <person name="Leveau J.H."/>
            <person name="Uroz S."/>
            <person name="de Boer W."/>
        </authorList>
    </citation>
    <scope>NUCLEOTIDE SEQUENCE [LARGE SCALE GENOMIC DNA]</scope>
    <source>
        <strain evidence="2 3">Ter331</strain>
    </source>
</reference>
<evidence type="ECO:0000313" key="3">
    <source>
        <dbReference type="Proteomes" id="UP000008392"/>
    </source>
</evidence>
<evidence type="ECO:0000313" key="2">
    <source>
        <dbReference type="EMBL" id="AEK59957.1"/>
    </source>
</evidence>
<dbReference type="HOGENOM" id="CLU_1493525_0_0_4"/>
<reference evidence="2 3" key="2">
    <citation type="journal article" date="2006" name="J. Microbiol. Methods">
        <title>Genomic flank-sequencing of plasposon insertion sites for rapid identification of functional genes.</title>
        <authorList>
            <person name="Leveau J.H."/>
            <person name="Gerards S."/>
            <person name="Fritsche K."/>
            <person name="Zondag G."/>
            <person name="van Veen J.A."/>
        </authorList>
    </citation>
    <scope>NUCLEOTIDE SEQUENCE [LARGE SCALE GENOMIC DNA]</scope>
    <source>
        <strain evidence="2 3">Ter331</strain>
    </source>
</reference>
<keyword evidence="3" id="KW-1185">Reference proteome</keyword>
<protein>
    <recommendedName>
        <fullName evidence="4">Phasin family protein</fullName>
    </recommendedName>
</protein>
<sequence length="210" mass="21973">MQSDFIAQWGKANQDAMGVFFKSLAQAVPAMNQANTGPAAVTADSWKTLVRNHMEQAAGFSADKNAAVNAAWRHRRDQLDFGASAVALQGLADIQINLISRLVESHVQNIRAVTEVSAQYLQNLALTRDGNDIMMALGQCVSGLEAAAKSNAIEGVGIANGIKPALTQWLQASVSEASGGETAAAGQNGNSQETVADVAKKAANPRGGRK</sequence>
<dbReference type="eggNOG" id="ENOG5033CFJ">
    <property type="taxonomic scope" value="Bacteria"/>
</dbReference>
<proteinExistence type="predicted"/>
<dbReference type="RefSeq" id="WP_014004112.1">
    <property type="nucleotide sequence ID" value="NC_015856.1"/>
</dbReference>
<reference evidence="2 3" key="1">
    <citation type="journal article" date="2004" name="Environ. Microbiol.">
        <title>Phylogeny-function analysis of (meta)genomic libraries: screening for expression of ribosomal RNA genes by large-insert library fluorescent in situ hybridization (LIL-FISH).</title>
        <authorList>
            <person name="Leveau J.H."/>
            <person name="Gerards S."/>
            <person name="de Boer W."/>
            <person name="van Veen J.A."/>
        </authorList>
    </citation>
    <scope>NUCLEOTIDE SEQUENCE [LARGE SCALE GENOMIC DNA]</scope>
    <source>
        <strain evidence="2 3">Ter331</strain>
    </source>
</reference>
<name>G0AG66_COLFT</name>
<feature type="region of interest" description="Disordered" evidence="1">
    <location>
        <begin position="180"/>
        <end position="210"/>
    </location>
</feature>
<accession>G0AG66</accession>
<dbReference type="EMBL" id="CP002745">
    <property type="protein sequence ID" value="AEK59957.1"/>
    <property type="molecule type" value="Genomic_DNA"/>
</dbReference>
<organism evidence="2 3">
    <name type="scientific">Collimonas fungivorans (strain Ter331)</name>
    <dbReference type="NCBI Taxonomy" id="1005048"/>
    <lineage>
        <taxon>Bacteria</taxon>
        <taxon>Pseudomonadati</taxon>
        <taxon>Pseudomonadota</taxon>
        <taxon>Betaproteobacteria</taxon>
        <taxon>Burkholderiales</taxon>
        <taxon>Oxalobacteraceae</taxon>
        <taxon>Collimonas</taxon>
    </lineage>
</organism>
<dbReference type="KEGG" id="cfu:CFU_0119"/>
<dbReference type="Proteomes" id="UP000008392">
    <property type="component" value="Chromosome"/>
</dbReference>
<reference evidence="3" key="6">
    <citation type="submission" date="2011-05" db="EMBL/GenBank/DDBJ databases">
        <title>Complete sequence of Collimonas fungivorans Ter331.</title>
        <authorList>
            <person name="Leveau J.H."/>
        </authorList>
    </citation>
    <scope>NUCLEOTIDE SEQUENCE [LARGE SCALE GENOMIC DNA]</scope>
    <source>
        <strain evidence="3">Ter331</strain>
    </source>
</reference>